<organism evidence="2 3">
    <name type="scientific">Triangularia setosa</name>
    <dbReference type="NCBI Taxonomy" id="2587417"/>
    <lineage>
        <taxon>Eukaryota</taxon>
        <taxon>Fungi</taxon>
        <taxon>Dikarya</taxon>
        <taxon>Ascomycota</taxon>
        <taxon>Pezizomycotina</taxon>
        <taxon>Sordariomycetes</taxon>
        <taxon>Sordariomycetidae</taxon>
        <taxon>Sordariales</taxon>
        <taxon>Podosporaceae</taxon>
        <taxon>Triangularia</taxon>
    </lineage>
</organism>
<dbReference type="InterPro" id="IPR011009">
    <property type="entry name" value="Kinase-like_dom_sf"/>
</dbReference>
<dbReference type="GO" id="GO:0005524">
    <property type="term" value="F:ATP binding"/>
    <property type="evidence" value="ECO:0007669"/>
    <property type="project" value="InterPro"/>
</dbReference>
<dbReference type="PANTHER" id="PTHR37542">
    <property type="entry name" value="HELO DOMAIN-CONTAINING PROTEIN-RELATED"/>
    <property type="match status" value="1"/>
</dbReference>
<dbReference type="PROSITE" id="PS50011">
    <property type="entry name" value="PROTEIN_KINASE_DOM"/>
    <property type="match status" value="1"/>
</dbReference>
<feature type="domain" description="Protein kinase" evidence="1">
    <location>
        <begin position="215"/>
        <end position="561"/>
    </location>
</feature>
<sequence>MSAELALAVVSVVDTCIKLANKTLQICQAFRNAKKDLTDKVLLLETLWTKLETQLAFLRRIKDYLTEELAQCHFNLLQKLHGTLLQAVSQLEVAASSMSTPASNGRGHGLSRMLQLGRWKYALAKKGLDALMAELQTWQELFDPSWYTIMLIGGKVLDPALQQSRQDSSRPSSQVRPSMSPLDNMVALRKAIDYETSTEIRDTNSVTLDSTGWEFAKAITIAFSGVKVVTRTESDSLYVMEPINIAPGASAHSTLDVKQLCRRLQNVDSGIFGLLRCKGLVEVIGTDGLPNGLRIIYHTPTQADQLKQPQTLRSLLLEQRPVCLSSVIKLAKQLVRSVSFVHTCDLVHKNISPENIIIFPTELGYQRPLELGKAFLVGFSQLRSINLETNRLGDTAWHRNLYRHPARQGLCILERYVMQHDIYSLGVCLLEIGLWRSLVWYPSMSGSTISSQYPPNKGTVDRPVPTPPLSPSIPVPGFALQLRKHLSDRDFERAYLPGATSWIKEDLIILARQSLPQRMGQLYTEVVVDCLTCLDDGNDQFGDWGEREKKLDMVAIGVKFVEKILGRMEEISV</sequence>
<dbReference type="InterPro" id="IPR000719">
    <property type="entry name" value="Prot_kinase_dom"/>
</dbReference>
<protein>
    <recommendedName>
        <fullName evidence="1">Protein kinase domain-containing protein</fullName>
    </recommendedName>
</protein>
<gene>
    <name evidence="2" type="ORF">QBC36DRAFT_382580</name>
</gene>
<reference evidence="2" key="1">
    <citation type="journal article" date="2023" name="Mol. Phylogenet. Evol.">
        <title>Genome-scale phylogeny and comparative genomics of the fungal order Sordariales.</title>
        <authorList>
            <person name="Hensen N."/>
            <person name="Bonometti L."/>
            <person name="Westerberg I."/>
            <person name="Brannstrom I.O."/>
            <person name="Guillou S."/>
            <person name="Cros-Aarteil S."/>
            <person name="Calhoun S."/>
            <person name="Haridas S."/>
            <person name="Kuo A."/>
            <person name="Mondo S."/>
            <person name="Pangilinan J."/>
            <person name="Riley R."/>
            <person name="LaButti K."/>
            <person name="Andreopoulos B."/>
            <person name="Lipzen A."/>
            <person name="Chen C."/>
            <person name="Yan M."/>
            <person name="Daum C."/>
            <person name="Ng V."/>
            <person name="Clum A."/>
            <person name="Steindorff A."/>
            <person name="Ohm R.A."/>
            <person name="Martin F."/>
            <person name="Silar P."/>
            <person name="Natvig D.O."/>
            <person name="Lalanne C."/>
            <person name="Gautier V."/>
            <person name="Ament-Velasquez S.L."/>
            <person name="Kruys A."/>
            <person name="Hutchinson M.I."/>
            <person name="Powell A.J."/>
            <person name="Barry K."/>
            <person name="Miller A.N."/>
            <person name="Grigoriev I.V."/>
            <person name="Debuchy R."/>
            <person name="Gladieux P."/>
            <person name="Hiltunen Thoren M."/>
            <person name="Johannesson H."/>
        </authorList>
    </citation>
    <scope>NUCLEOTIDE SEQUENCE</scope>
    <source>
        <strain evidence="2">CBS 892.96</strain>
    </source>
</reference>
<comment type="caution">
    <text evidence="2">The sequence shown here is derived from an EMBL/GenBank/DDBJ whole genome shotgun (WGS) entry which is preliminary data.</text>
</comment>
<evidence type="ECO:0000313" key="2">
    <source>
        <dbReference type="EMBL" id="KAK4171417.1"/>
    </source>
</evidence>
<dbReference type="EMBL" id="MU866567">
    <property type="protein sequence ID" value="KAK4171417.1"/>
    <property type="molecule type" value="Genomic_DNA"/>
</dbReference>
<accession>A0AAN6VZ61</accession>
<dbReference type="GO" id="GO:0004672">
    <property type="term" value="F:protein kinase activity"/>
    <property type="evidence" value="ECO:0007669"/>
    <property type="project" value="InterPro"/>
</dbReference>
<reference evidence="2" key="2">
    <citation type="submission" date="2023-05" db="EMBL/GenBank/DDBJ databases">
        <authorList>
            <consortium name="Lawrence Berkeley National Laboratory"/>
            <person name="Steindorff A."/>
            <person name="Hensen N."/>
            <person name="Bonometti L."/>
            <person name="Westerberg I."/>
            <person name="Brannstrom I.O."/>
            <person name="Guillou S."/>
            <person name="Cros-Aarteil S."/>
            <person name="Calhoun S."/>
            <person name="Haridas S."/>
            <person name="Kuo A."/>
            <person name="Mondo S."/>
            <person name="Pangilinan J."/>
            <person name="Riley R."/>
            <person name="Labutti K."/>
            <person name="Andreopoulos B."/>
            <person name="Lipzen A."/>
            <person name="Chen C."/>
            <person name="Yanf M."/>
            <person name="Daum C."/>
            <person name="Ng V."/>
            <person name="Clum A."/>
            <person name="Ohm R."/>
            <person name="Martin F."/>
            <person name="Silar P."/>
            <person name="Natvig D."/>
            <person name="Lalanne C."/>
            <person name="Gautier V."/>
            <person name="Ament-Velasquez S.L."/>
            <person name="Kruys A."/>
            <person name="Hutchinson M.I."/>
            <person name="Powell A.J."/>
            <person name="Barry K."/>
            <person name="Miller A.N."/>
            <person name="Grigoriev I.V."/>
            <person name="Debuchy R."/>
            <person name="Gladieux P."/>
            <person name="Thoren M.H."/>
            <person name="Johannesson H."/>
        </authorList>
    </citation>
    <scope>NUCLEOTIDE SEQUENCE</scope>
    <source>
        <strain evidence="2">CBS 892.96</strain>
    </source>
</reference>
<keyword evidence="3" id="KW-1185">Reference proteome</keyword>
<evidence type="ECO:0000259" key="1">
    <source>
        <dbReference type="PROSITE" id="PS50011"/>
    </source>
</evidence>
<evidence type="ECO:0000313" key="3">
    <source>
        <dbReference type="Proteomes" id="UP001302321"/>
    </source>
</evidence>
<name>A0AAN6VZ61_9PEZI</name>
<dbReference type="SUPFAM" id="SSF56112">
    <property type="entry name" value="Protein kinase-like (PK-like)"/>
    <property type="match status" value="1"/>
</dbReference>
<dbReference type="Proteomes" id="UP001302321">
    <property type="component" value="Unassembled WGS sequence"/>
</dbReference>
<dbReference type="Gene3D" id="1.10.510.10">
    <property type="entry name" value="Transferase(Phosphotransferase) domain 1"/>
    <property type="match status" value="1"/>
</dbReference>
<proteinExistence type="predicted"/>
<dbReference type="AlphaFoldDB" id="A0AAN6VZ61"/>
<dbReference type="PANTHER" id="PTHR37542:SF1">
    <property type="entry name" value="PRION-INHIBITION AND PROPAGATION HELO DOMAIN-CONTAINING PROTEIN"/>
    <property type="match status" value="1"/>
</dbReference>